<protein>
    <submittedName>
        <fullName evidence="2">Uncharacterized protein</fullName>
    </submittedName>
</protein>
<dbReference type="RefSeq" id="XP_044551469.1">
    <property type="nucleotide sequence ID" value="XM_044691157.1"/>
</dbReference>
<gene>
    <name evidence="2" type="ORF">C9374_001809</name>
</gene>
<comment type="caution">
    <text evidence="2">The sequence shown here is derived from an EMBL/GenBank/DDBJ whole genome shotgun (WGS) entry which is preliminary data.</text>
</comment>
<organism evidence="2 3">
    <name type="scientific">Naegleria lovaniensis</name>
    <name type="common">Amoeba</name>
    <dbReference type="NCBI Taxonomy" id="51637"/>
    <lineage>
        <taxon>Eukaryota</taxon>
        <taxon>Discoba</taxon>
        <taxon>Heterolobosea</taxon>
        <taxon>Tetramitia</taxon>
        <taxon>Eutetramitia</taxon>
        <taxon>Vahlkampfiidae</taxon>
        <taxon>Naegleria</taxon>
    </lineage>
</organism>
<dbReference type="Proteomes" id="UP000816034">
    <property type="component" value="Unassembled WGS sequence"/>
</dbReference>
<feature type="transmembrane region" description="Helical" evidence="1">
    <location>
        <begin position="197"/>
        <end position="216"/>
    </location>
</feature>
<feature type="transmembrane region" description="Helical" evidence="1">
    <location>
        <begin position="118"/>
        <end position="136"/>
    </location>
</feature>
<keyword evidence="1" id="KW-0472">Membrane</keyword>
<feature type="transmembrane region" description="Helical" evidence="1">
    <location>
        <begin position="157"/>
        <end position="177"/>
    </location>
</feature>
<keyword evidence="1" id="KW-1133">Transmembrane helix</keyword>
<accession>A0AA88KRR1</accession>
<evidence type="ECO:0000313" key="3">
    <source>
        <dbReference type="Proteomes" id="UP000816034"/>
    </source>
</evidence>
<evidence type="ECO:0000313" key="2">
    <source>
        <dbReference type="EMBL" id="KAG2387477.1"/>
    </source>
</evidence>
<keyword evidence="1" id="KW-0812">Transmembrane</keyword>
<dbReference type="AlphaFoldDB" id="A0AA88KRR1"/>
<sequence length="244" mass="27999">MSNNIPLLEPSTTEDSNNIQLVESAYYTQPVHDLEIVDDAKSTLPDSTPTATPPKLTRREQLKKYWTIFRRATFGNRRLKSYLLTVCKFFSVTFLQANNLFELEKATIHPAFAKSIEIISYTFMAVLILSFTFRYVREVYCSWKKRPLNITLNWAEACIFFLYFIFSCMTAVTHLVFIGKSAYNETNPATPTKIGMGVFGVLVNYYIILEKAWAYLKASKYSASMYLAKGTLIPKAHPNEKKTK</sequence>
<name>A0AA88KRR1_NAELO</name>
<evidence type="ECO:0000256" key="1">
    <source>
        <dbReference type="SAM" id="Phobius"/>
    </source>
</evidence>
<proteinExistence type="predicted"/>
<dbReference type="GeneID" id="68094265"/>
<reference evidence="2 3" key="1">
    <citation type="journal article" date="2018" name="BMC Genomics">
        <title>The genome of Naegleria lovaniensis, the basis for a comparative approach to unravel pathogenicity factors of the human pathogenic amoeba N. fowleri.</title>
        <authorList>
            <person name="Liechti N."/>
            <person name="Schurch N."/>
            <person name="Bruggmann R."/>
            <person name="Wittwer M."/>
        </authorList>
    </citation>
    <scope>NUCLEOTIDE SEQUENCE [LARGE SCALE GENOMIC DNA]</scope>
    <source>
        <strain evidence="2 3">ATCC 30569</strain>
    </source>
</reference>
<keyword evidence="3" id="KW-1185">Reference proteome</keyword>
<dbReference type="EMBL" id="PYSW02000013">
    <property type="protein sequence ID" value="KAG2387477.1"/>
    <property type="molecule type" value="Genomic_DNA"/>
</dbReference>